<proteinExistence type="predicted"/>
<dbReference type="AlphaFoldDB" id="A0A0H5QJT2"/>
<evidence type="ECO:0000313" key="1">
    <source>
        <dbReference type="EMBL" id="CRZ01887.1"/>
    </source>
</evidence>
<protein>
    <submittedName>
        <fullName evidence="1">Uncharacterized protein</fullName>
    </submittedName>
</protein>
<sequence length="374" mass="40727">GAEIAWCRALAERHAVIVQSAPLFAHYRATLLALIQGFLGMRLMQGFSGTSQDRFKQRVNADATLKTLTKKGVEILGSWFPLTKGDNTSLIMAILDAHIDAVHADHAVMRLYFAGFSQHARLAAAVQICADTIAQTLTFRYEEQIRQLTSASAFTLGEFGARAMFTLMSKGMPISGGNSIGLMVSYLVSSVQDDSTLSKGSIFAKKEKLLTIRGPEKDTWNAVGIFRKSGVRINDDDGTAQYYSGGTFEGNPSKYGYRLGSIDECKVLGMVRSEKRERPDMALSCLVSTNQDEILVVLPSSSPIKVDSTKDIVETTMANSYQKTTDDNHLSLMSRVAYLEAAVSRLTESNSSLSEIVSSLRMALESAGIPVHIG</sequence>
<name>A0A0H5QJT2_9EUKA</name>
<reference evidence="1" key="1">
    <citation type="submission" date="2015-04" db="EMBL/GenBank/DDBJ databases">
        <title>The genome sequence of the plant pathogenic Rhizarian Plasmodiophora brassicae reveals insights in its biotrophic life cycle and the origin of chitin synthesis.</title>
        <authorList>
            <person name="Schwelm A."/>
            <person name="Fogelqvist J."/>
            <person name="Knaust A."/>
            <person name="Julke S."/>
            <person name="Lilja T."/>
            <person name="Dhandapani V."/>
            <person name="Bonilla-Rosso G."/>
            <person name="Karlsson M."/>
            <person name="Shevchenko A."/>
            <person name="Choi S.R."/>
            <person name="Kim H.G."/>
            <person name="Park J.Y."/>
            <person name="Lim Y.P."/>
            <person name="Ludwig-Muller J."/>
            <person name="Dixelius C."/>
        </authorList>
    </citation>
    <scope>NUCLEOTIDE SEQUENCE</scope>
    <source>
        <tissue evidence="1">Potato root galls</tissue>
    </source>
</reference>
<feature type="non-terminal residue" evidence="1">
    <location>
        <position position="1"/>
    </location>
</feature>
<accession>A0A0H5QJT2</accession>
<dbReference type="EMBL" id="HACM01001445">
    <property type="protein sequence ID" value="CRZ01887.1"/>
    <property type="molecule type" value="Transcribed_RNA"/>
</dbReference>
<organism evidence="1">
    <name type="scientific">Spongospora subterranea</name>
    <dbReference type="NCBI Taxonomy" id="70186"/>
    <lineage>
        <taxon>Eukaryota</taxon>
        <taxon>Sar</taxon>
        <taxon>Rhizaria</taxon>
        <taxon>Endomyxa</taxon>
        <taxon>Phytomyxea</taxon>
        <taxon>Plasmodiophorida</taxon>
        <taxon>Plasmodiophoridae</taxon>
        <taxon>Spongospora</taxon>
    </lineage>
</organism>